<dbReference type="SUPFAM" id="SSF47336">
    <property type="entry name" value="ACP-like"/>
    <property type="match status" value="4"/>
</dbReference>
<comment type="caution">
    <text evidence="6">The sequence shown here is derived from an EMBL/GenBank/DDBJ whole genome shotgun (WGS) entry which is preliminary data.</text>
</comment>
<dbReference type="SUPFAM" id="SSF56801">
    <property type="entry name" value="Acetyl-CoA synthetase-like"/>
    <property type="match status" value="1"/>
</dbReference>
<dbReference type="InterPro" id="IPR010071">
    <property type="entry name" value="AA_adenyl_dom"/>
</dbReference>
<evidence type="ECO:0000313" key="7">
    <source>
        <dbReference type="Proteomes" id="UP001500063"/>
    </source>
</evidence>
<dbReference type="Pfam" id="PF00668">
    <property type="entry name" value="Condensation"/>
    <property type="match status" value="3"/>
</dbReference>
<dbReference type="InterPro" id="IPR020845">
    <property type="entry name" value="AMP-binding_CS"/>
</dbReference>
<dbReference type="InterPro" id="IPR009081">
    <property type="entry name" value="PP-bd_ACP"/>
</dbReference>
<sequence>MTEVQNLPVEQTADTGYGNGGSGRGRGPRSVQEELLCGLFAQVLNVPSVGVDDNFFALGGHSLRAAQLLSRIRSVLGVELGVRELFSAPTVAGLAGRLVEGAVVRPSVVVRSRPEVLPLSFAQQRLWFLDRLEQSPTYNAPFAFRVRGGVDAGVLQAAVNDVVARHEALRTVFPAVDGEPSQRVLGTDQARVDVKVVRCSAEELPVQLQAAAFSPFDLAVELPFRVSLFSVDADEHVLLLALHHIASDGWSEAPLLRDLSTAYRARLGGQAPAWQALPVQYADYALWQRELLEGVGAEQAEFWTRALAGLPQELALPTDRPRPAQATYNGGLVHFHIPAELHARLESVALNHGATLFMVLQAGLATFLTRLGAGTDIPLGTATAGRGDEALDELVGFFVNTLVLRTDTSGDPTFSELLRRVRESDLAAFAHQDLPFEQLVKELNPERTAARHPLFQTMLVLQNNAEGTLDLPGTTATPRQFDTAPTKFDLGWSLAEQRDADERPAGIAGILQFATDLFDHSTAESLSRCLVRLLDSVTAAPDAAVGVLEVFESVEQERVFVGRAGERRRAIEAAGVMEECGDERGPRSVQEELLCGLFAEVLKVPGVGVHDNFFALGGHSLLATRLLGRIRSVLGVELGVRELFSAPTVAGLAGRLAEGAVVRPAVAVRSRPEMVPLSFAQQRLWFLDRLEQSPTYNAPFAFRVRGGVDAGVLQSAVNDVVARHEALRTVFPAVDGEPFQRVLDADQACVDVKVVRCSAEELSMRLQAAAFSPFDLAVELPFRVALFSVDVDEHVLLLALHHIASDGWSEAPLLRDLSAAYRARLGGEEPWWQPLPVQYADYALWQRELLNNVETEQNKFWTRALADLPPELALPTDRPRPAQATHTGGLVHFHIPAELHTQLVSLARDHGATTFMVLQAGLATLLTRLGAGTDIPLGTATAGRTDQALDDLVGFFVNTLVLRTDTSGDPTFSELLRRVRESDLAAFAHQDLPFEQLVKELNPERTAARHPLFQTMLVLQNNAEGTLDLPGATATPQQLDIAPTKFDLSWGFAEHHGEDGAPCGMAGLLHYAADLFDHSTAETLAQRLLQLFSAITAAPDVAVGVLEVFESVEQERAFLGRAGERRRVIEAVEEECDDERGPRSVQEELLCGLFAEVLKVPGVGVHDNFFALGGHSLLATRLLGRIRSVLGVELGVRELFSAPTVAGLAAGLAEGAVVRPAVAVRSRPETVPLSFAQQRLWFLDRLEQSPTYNAPFAFRVRGGVDAGALQSAVNDVVARHEALRTIFPATGGEACQVILAPADARVKVTVVECAAEDLPSMVQASAFASFDLAVELPFRVSLFSVDADEHVLLLALHHIASDGWSEAPLLRDLSTAYRARLGGQAPAWQALPVQYADYALWQRELLEGVGAEQAEFWTRTLAGLPQELALPADRPRPAQATHTGGLVHFHIPAELHAQLENLARSHGATLFMALQATLAGLLTRLGVGTDIPLGTATAGRTDQALDDLVGFFVNTLVLRTDTSGDPTFSELLRRVRESDLAAFAHQDLPFEQLVKELNPERTAARHPLFQTMLVLQNNAEGTLDLPGATATPQQFDTAPTKFDLDFTFAESRGEKGEPRGIDGLLHYAADLFDHSTAESLIRHFNRVLNAAITNPEATIGSPELLSPPERERVLVQWNDTARPLPDDRLLHEIFEEQARRIPGATALVDVQGAWTFQELNNRANQLARMLIGQGVGPEQHVATLLPRTGEHLVAMLAVLKAGACYVPLDPEYPVDRLVLMLEDAAPAVLLTDTDHAARLRPHCGTTLSLLALDDPAVRATLSRYASVDLGPGDRSVRPSPDHLAYVIYTSGSTGQPKGVAVEHRSLSNLFHGHLGEVYASQPADGHRIRAALTGPLTFDSSWCPVLWMMGGHELHLIDDETRRDPQALVEYVAAQAIDYLEVSPTFCRQLMAAGLLSDGQASRPRIIELGGEGCDQALWTDLRAVSGTRVVNGYGPTEGTVYVSYATVADHDRPTIGRPMGNNRVYVLDEGLRPAPVGVIGELYLAGTGVARGYVGRPALSAQRFVACPFGEPGERMYRTGDLVKWRADGVLEYVGRADDQVKIRGFRIEPGEVEAVLAGHDAVGHVAVTVREDRPGDRRLVAYVVAGRDGEAGSDLDPGALRRFATERLPRHMVPSAFVLLDALPLTSRGKLDRRALPAPGDGAAVSRRGPRTVREELLCGLFGQVLGAPAVGIDDDFFALGGHSMLATQLISRVRSVLGADLDIRTLFDAPTVADLAERLDEAEGRREDSLAVLLPLRRVRRSSGTPLPGDASSPRPLFCVHPAAGVSWVYSGLLRHLPSDQPLYGLQAHGLTQPDAAPASLAEMVEAYLAQIRSVQPEGPYSLLGWSFGAVVAHEMAVRLQEEGQRVDSLVLMDGYPADGIPVERTESEPGEGTEDAAELTHALFASLGHQPESSAEDTGPLALLGDQGLAAMIRVFAHNARLHDGFVPRTFQGDVLVFEATEDKAPGSARPDDWRPHVTGRIEVTPVRGAHGELTRPDQLAQIGPALADWLARHGQ</sequence>
<dbReference type="EMBL" id="BAAABW010000013">
    <property type="protein sequence ID" value="GAA0344984.1"/>
    <property type="molecule type" value="Genomic_DNA"/>
</dbReference>
<dbReference type="Gene3D" id="3.30.300.30">
    <property type="match status" value="1"/>
</dbReference>
<dbReference type="SUPFAM" id="SSF53474">
    <property type="entry name" value="alpha/beta-Hydrolases"/>
    <property type="match status" value="1"/>
</dbReference>
<evidence type="ECO:0000256" key="4">
    <source>
        <dbReference type="SAM" id="MobiDB-lite"/>
    </source>
</evidence>
<feature type="domain" description="Carrier" evidence="5">
    <location>
        <begin position="1141"/>
        <end position="1216"/>
    </location>
</feature>
<evidence type="ECO:0000256" key="1">
    <source>
        <dbReference type="ARBA" id="ARBA00001957"/>
    </source>
</evidence>
<dbReference type="CDD" id="cd05930">
    <property type="entry name" value="A_NRPS"/>
    <property type="match status" value="1"/>
</dbReference>
<comment type="cofactor">
    <cofactor evidence="1">
        <name>pantetheine 4'-phosphate</name>
        <dbReference type="ChEBI" id="CHEBI:47942"/>
    </cofactor>
</comment>
<dbReference type="SUPFAM" id="SSF52777">
    <property type="entry name" value="CoA-dependent acyltransferases"/>
    <property type="match status" value="6"/>
</dbReference>
<dbReference type="InterPro" id="IPR023213">
    <property type="entry name" value="CAT-like_dom_sf"/>
</dbReference>
<dbReference type="InterPro" id="IPR029058">
    <property type="entry name" value="AB_hydrolase_fold"/>
</dbReference>
<dbReference type="Pfam" id="PF13193">
    <property type="entry name" value="AMP-binding_C"/>
    <property type="match status" value="1"/>
</dbReference>
<dbReference type="PANTHER" id="PTHR45527">
    <property type="entry name" value="NONRIBOSOMAL PEPTIDE SYNTHETASE"/>
    <property type="match status" value="1"/>
</dbReference>
<keyword evidence="7" id="KW-1185">Reference proteome</keyword>
<feature type="domain" description="Carrier" evidence="5">
    <location>
        <begin position="585"/>
        <end position="660"/>
    </location>
</feature>
<evidence type="ECO:0000313" key="6">
    <source>
        <dbReference type="EMBL" id="GAA0344984.1"/>
    </source>
</evidence>
<dbReference type="SMART" id="SM00824">
    <property type="entry name" value="PKS_TE"/>
    <property type="match status" value="1"/>
</dbReference>
<dbReference type="Gene3D" id="3.30.559.10">
    <property type="entry name" value="Chloramphenicol acetyltransferase-like domain"/>
    <property type="match status" value="3"/>
</dbReference>
<dbReference type="PROSITE" id="PS00012">
    <property type="entry name" value="PHOSPHOPANTETHEINE"/>
    <property type="match status" value="4"/>
</dbReference>
<dbReference type="Pfam" id="PF00975">
    <property type="entry name" value="Thioesterase"/>
    <property type="match status" value="1"/>
</dbReference>
<dbReference type="NCBIfam" id="TIGR01733">
    <property type="entry name" value="AA-adenyl-dom"/>
    <property type="match status" value="1"/>
</dbReference>
<feature type="compositionally biased region" description="Polar residues" evidence="4">
    <location>
        <begin position="1"/>
        <end position="14"/>
    </location>
</feature>
<dbReference type="Gene3D" id="1.10.1200.10">
    <property type="entry name" value="ACP-like"/>
    <property type="match status" value="3"/>
</dbReference>
<dbReference type="Gene3D" id="3.40.50.980">
    <property type="match status" value="2"/>
</dbReference>
<evidence type="ECO:0000259" key="5">
    <source>
        <dbReference type="PROSITE" id="PS50075"/>
    </source>
</evidence>
<proteinExistence type="predicted"/>
<keyword evidence="3" id="KW-0597">Phosphoprotein</keyword>
<dbReference type="Gene3D" id="2.30.38.10">
    <property type="entry name" value="Luciferase, Domain 3"/>
    <property type="match status" value="1"/>
</dbReference>
<name>A0ABP3GGM8_9ACTN</name>
<dbReference type="InterPro" id="IPR020802">
    <property type="entry name" value="TesA-like"/>
</dbReference>
<organism evidence="6 7">
    <name type="scientific">Streptomyces blastmyceticus</name>
    <dbReference type="NCBI Taxonomy" id="68180"/>
    <lineage>
        <taxon>Bacteria</taxon>
        <taxon>Bacillati</taxon>
        <taxon>Actinomycetota</taxon>
        <taxon>Actinomycetes</taxon>
        <taxon>Kitasatosporales</taxon>
        <taxon>Streptomycetaceae</taxon>
        <taxon>Streptomyces</taxon>
    </lineage>
</organism>
<dbReference type="RefSeq" id="WP_344117542.1">
    <property type="nucleotide sequence ID" value="NZ_BAAABW010000013.1"/>
</dbReference>
<dbReference type="SMART" id="SM00823">
    <property type="entry name" value="PKS_PP"/>
    <property type="match status" value="4"/>
</dbReference>
<feature type="region of interest" description="Disordered" evidence="4">
    <location>
        <begin position="1"/>
        <end position="29"/>
    </location>
</feature>
<dbReference type="PROSITE" id="PS00455">
    <property type="entry name" value="AMP_BINDING"/>
    <property type="match status" value="1"/>
</dbReference>
<dbReference type="PROSITE" id="PS50075">
    <property type="entry name" value="CARRIER"/>
    <property type="match status" value="4"/>
</dbReference>
<dbReference type="InterPro" id="IPR025110">
    <property type="entry name" value="AMP-bd_C"/>
</dbReference>
<dbReference type="Proteomes" id="UP001500063">
    <property type="component" value="Unassembled WGS sequence"/>
</dbReference>
<dbReference type="InterPro" id="IPR001031">
    <property type="entry name" value="Thioesterase"/>
</dbReference>
<accession>A0ABP3GGM8</accession>
<protein>
    <recommendedName>
        <fullName evidence="5">Carrier domain-containing protein</fullName>
    </recommendedName>
</protein>
<dbReference type="InterPro" id="IPR006162">
    <property type="entry name" value="Ppantetheine_attach_site"/>
</dbReference>
<dbReference type="InterPro" id="IPR020806">
    <property type="entry name" value="PKS_PP-bd"/>
</dbReference>
<feature type="domain" description="Carrier" evidence="5">
    <location>
        <begin position="2211"/>
        <end position="2286"/>
    </location>
</feature>
<reference evidence="7" key="1">
    <citation type="journal article" date="2019" name="Int. J. Syst. Evol. Microbiol.">
        <title>The Global Catalogue of Microorganisms (GCM) 10K type strain sequencing project: providing services to taxonomists for standard genome sequencing and annotation.</title>
        <authorList>
            <consortium name="The Broad Institute Genomics Platform"/>
            <consortium name="The Broad Institute Genome Sequencing Center for Infectious Disease"/>
            <person name="Wu L."/>
            <person name="Ma J."/>
        </authorList>
    </citation>
    <scope>NUCLEOTIDE SEQUENCE [LARGE SCALE GENOMIC DNA]</scope>
    <source>
        <strain evidence="7">JCM 4565</strain>
    </source>
</reference>
<dbReference type="Gene3D" id="3.40.50.1820">
    <property type="entry name" value="alpha/beta hydrolase"/>
    <property type="match status" value="1"/>
</dbReference>
<keyword evidence="2" id="KW-0596">Phosphopantetheine</keyword>
<dbReference type="Pfam" id="PF00501">
    <property type="entry name" value="AMP-binding"/>
    <property type="match status" value="1"/>
</dbReference>
<evidence type="ECO:0000256" key="3">
    <source>
        <dbReference type="ARBA" id="ARBA00022553"/>
    </source>
</evidence>
<feature type="domain" description="Carrier" evidence="5">
    <location>
        <begin position="27"/>
        <end position="102"/>
    </location>
</feature>
<dbReference type="CDD" id="cd19540">
    <property type="entry name" value="LCL_NRPS-like"/>
    <property type="match status" value="3"/>
</dbReference>
<dbReference type="InterPro" id="IPR036736">
    <property type="entry name" value="ACP-like_sf"/>
</dbReference>
<dbReference type="InterPro" id="IPR045851">
    <property type="entry name" value="AMP-bd_C_sf"/>
</dbReference>
<dbReference type="InterPro" id="IPR000873">
    <property type="entry name" value="AMP-dep_synth/lig_dom"/>
</dbReference>
<dbReference type="PANTHER" id="PTHR45527:SF1">
    <property type="entry name" value="FATTY ACID SYNTHASE"/>
    <property type="match status" value="1"/>
</dbReference>
<dbReference type="Pfam" id="PF00550">
    <property type="entry name" value="PP-binding"/>
    <property type="match status" value="4"/>
</dbReference>
<dbReference type="InterPro" id="IPR001242">
    <property type="entry name" value="Condensation_dom"/>
</dbReference>
<dbReference type="Gene3D" id="3.30.559.30">
    <property type="entry name" value="Nonribosomal peptide synthetase, condensation domain"/>
    <property type="match status" value="3"/>
</dbReference>
<evidence type="ECO:0000256" key="2">
    <source>
        <dbReference type="ARBA" id="ARBA00022450"/>
    </source>
</evidence>
<gene>
    <name evidence="6" type="ORF">GCM10010319_21530</name>
</gene>